<comment type="caution">
    <text evidence="8">The sequence shown here is derived from an EMBL/GenBank/DDBJ whole genome shotgun (WGS) entry which is preliminary data.</text>
</comment>
<keyword evidence="2" id="KW-0732">Signal</keyword>
<accession>A0ABV3NQK4</accession>
<name>A0ABV3NQK4_9ENTR</name>
<dbReference type="InterPro" id="IPR013425">
    <property type="entry name" value="Autotrns_rpt"/>
</dbReference>
<dbReference type="PROSITE" id="PS51892">
    <property type="entry name" value="SUBTILASE"/>
    <property type="match status" value="1"/>
</dbReference>
<reference evidence="8 9" key="1">
    <citation type="submission" date="2024-07" db="EMBL/GenBank/DDBJ databases">
        <authorList>
            <person name="Wang L."/>
        </authorList>
    </citation>
    <scope>NUCLEOTIDE SEQUENCE [LARGE SCALE GENOMIC DNA]</scope>
    <source>
        <strain evidence="8 9">WL359</strain>
    </source>
</reference>
<dbReference type="InterPro" id="IPR036852">
    <property type="entry name" value="Peptidase_S8/S53_dom_sf"/>
</dbReference>
<evidence type="ECO:0000256" key="6">
    <source>
        <dbReference type="SAM" id="MobiDB-lite"/>
    </source>
</evidence>
<evidence type="ECO:0000256" key="3">
    <source>
        <dbReference type="ARBA" id="ARBA00022801"/>
    </source>
</evidence>
<dbReference type="SMART" id="SM00869">
    <property type="entry name" value="Autotransporter"/>
    <property type="match status" value="1"/>
</dbReference>
<dbReference type="EMBL" id="JBFMVT010000002">
    <property type="protein sequence ID" value="MEW7311795.1"/>
    <property type="molecule type" value="Genomic_DNA"/>
</dbReference>
<keyword evidence="4 5" id="KW-0720">Serine protease</keyword>
<keyword evidence="9" id="KW-1185">Reference proteome</keyword>
<dbReference type="Gene3D" id="2.40.128.130">
    <property type="entry name" value="Autotransporter beta-domain"/>
    <property type="match status" value="1"/>
</dbReference>
<protein>
    <submittedName>
        <fullName evidence="8">Autotransporter domain-containing protein</fullName>
    </submittedName>
</protein>
<dbReference type="InterPro" id="IPR051551">
    <property type="entry name" value="Autotransporter_adhesion"/>
</dbReference>
<feature type="region of interest" description="Disordered" evidence="6">
    <location>
        <begin position="1"/>
        <end position="26"/>
    </location>
</feature>
<dbReference type="Gene3D" id="3.40.50.200">
    <property type="entry name" value="Peptidase S8/S53 domain"/>
    <property type="match status" value="1"/>
</dbReference>
<dbReference type="Pfam" id="PF00082">
    <property type="entry name" value="Peptidase_S8"/>
    <property type="match status" value="1"/>
</dbReference>
<dbReference type="SUPFAM" id="SSF103515">
    <property type="entry name" value="Autotransporter"/>
    <property type="match status" value="1"/>
</dbReference>
<evidence type="ECO:0000313" key="8">
    <source>
        <dbReference type="EMBL" id="MEW7311795.1"/>
    </source>
</evidence>
<evidence type="ECO:0000256" key="4">
    <source>
        <dbReference type="ARBA" id="ARBA00022825"/>
    </source>
</evidence>
<feature type="active site" description="Charge relay system" evidence="5">
    <location>
        <position position="86"/>
    </location>
</feature>
<feature type="domain" description="Autotransporter" evidence="7">
    <location>
        <begin position="617"/>
        <end position="889"/>
    </location>
</feature>
<evidence type="ECO:0000256" key="1">
    <source>
        <dbReference type="ARBA" id="ARBA00022670"/>
    </source>
</evidence>
<keyword evidence="3 5" id="KW-0378">Hydrolase</keyword>
<dbReference type="PANTHER" id="PTHR35037:SF3">
    <property type="entry name" value="C-TERMINAL REGION OF AIDA-LIKE PROTEIN"/>
    <property type="match status" value="1"/>
</dbReference>
<dbReference type="NCBIfam" id="TIGR02601">
    <property type="entry name" value="autotrns_rpt"/>
    <property type="match status" value="1"/>
</dbReference>
<evidence type="ECO:0000259" key="7">
    <source>
        <dbReference type="PROSITE" id="PS51208"/>
    </source>
</evidence>
<evidence type="ECO:0000256" key="2">
    <source>
        <dbReference type="ARBA" id="ARBA00022729"/>
    </source>
</evidence>
<dbReference type="SUPFAM" id="SSF52743">
    <property type="entry name" value="Subtilisin-like"/>
    <property type="match status" value="1"/>
</dbReference>
<dbReference type="InterPro" id="IPR000209">
    <property type="entry name" value="Peptidase_S8/S53_dom"/>
</dbReference>
<dbReference type="Proteomes" id="UP001555342">
    <property type="component" value="Unassembled WGS sequence"/>
</dbReference>
<dbReference type="PROSITE" id="PS00138">
    <property type="entry name" value="SUBTILASE_SER"/>
    <property type="match status" value="1"/>
</dbReference>
<evidence type="ECO:0000313" key="9">
    <source>
        <dbReference type="Proteomes" id="UP001555342"/>
    </source>
</evidence>
<sequence>MNAPVNIPPDNVPLKTPEAQTPASADNNVKVGVLDSGVNQSLSNLAGKVSHILRYVGQGNNLGSGVYTPDDITHSPSVATTDVAGHGSYVSQILASNGDEGTYTGSQNVDLYEAQTSNDHQGHSAINDQMAAILDLHNHYGVNLFNASWGSDNHYEANSNATHVLRYLAATNGLIVFSAGNDARLDPAAESLTPLVDNTIANGLLTAVGIDDNKQLYRGLDENGQIKGSNACGRAAAWCLAGQYVTGPLREFNNNGYINFYGTSGAAPQVTAAAAEVWHKYPWMTASQVKQTLLTTADYLPDGSYSGLPYNDTFGWGELNASRAENGPALFSSLFGDFNAQVPDSQYVFGNDISGNAGLIKSGNGVLELAGNESYTGNTTVNQGTLLVSGSINGGGVTIAPQGILSGSGAVSSTHNNGTVDLSQGSLTVNGDYTQSHDGVLNAYISHQLEINGNAELDGTVNLVNKNFVTGGNYDILHAQRVQGQFSQVNGSKFLAVDRVTYAADNVNFDVTQISAQDAVGAGDALSQAGAKVVDSMFAAANAVAQRQQNGAVLTANEQQLLDYTANLQSSTSGDAVQHIVDSHSAVIYAELPSVLLAEQNRLTQTVANRLSAMDGMEEATPGVWTSHDYMKNQYHPDGWNKVTSTTNNTSLGMDGRVSHALLLGGFINKNEMNVTLDRNGGSLKGKQDGFGAYAQYDAASFYINGLAIYQRGNADIKRPVMSNGSQSTEKSNTDISSSTLYLESGYTFELPHEVDVTPYASVEYDRSRTDGVDEDNLHGVNVSGMKGEQSSVALGSRVNYLVSDALRVGAWAQVSKVVSRNISDMTLATNLSGQDISLDSPEFDRNSFDYGLNINYILLNSVQIFAGMQSSTANEQALSASAGLKYYW</sequence>
<proteinExistence type="inferred from homology"/>
<evidence type="ECO:0000256" key="5">
    <source>
        <dbReference type="PROSITE-ProRule" id="PRU01240"/>
    </source>
</evidence>
<keyword evidence="1 5" id="KW-0645">Protease</keyword>
<dbReference type="InterPro" id="IPR023828">
    <property type="entry name" value="Peptidase_S8_Ser-AS"/>
</dbReference>
<dbReference type="PROSITE" id="PS51208">
    <property type="entry name" value="AUTOTRANSPORTER"/>
    <property type="match status" value="1"/>
</dbReference>
<feature type="active site" description="Charge relay system" evidence="5">
    <location>
        <position position="35"/>
    </location>
</feature>
<dbReference type="InterPro" id="IPR036709">
    <property type="entry name" value="Autotransporte_beta_dom_sf"/>
</dbReference>
<organism evidence="8 9">
    <name type="scientific">Buttiauxella gaviniae</name>
    <dbReference type="NCBI Taxonomy" id="82990"/>
    <lineage>
        <taxon>Bacteria</taxon>
        <taxon>Pseudomonadati</taxon>
        <taxon>Pseudomonadota</taxon>
        <taxon>Gammaproteobacteria</taxon>
        <taxon>Enterobacterales</taxon>
        <taxon>Enterobacteriaceae</taxon>
        <taxon>Buttiauxella</taxon>
    </lineage>
</organism>
<dbReference type="InterPro" id="IPR005546">
    <property type="entry name" value="Autotransporte_beta"/>
</dbReference>
<dbReference type="PRINTS" id="PR00723">
    <property type="entry name" value="SUBTILISIN"/>
</dbReference>
<comment type="similarity">
    <text evidence="5">Belongs to the peptidase S8 family.</text>
</comment>
<dbReference type="PANTHER" id="PTHR35037">
    <property type="entry name" value="C-TERMINAL REGION OF AIDA-LIKE PROTEIN"/>
    <property type="match status" value="1"/>
</dbReference>
<feature type="active site" description="Charge relay system" evidence="5">
    <location>
        <position position="264"/>
    </location>
</feature>
<feature type="compositionally biased region" description="Pro residues" evidence="6">
    <location>
        <begin position="1"/>
        <end position="11"/>
    </location>
</feature>
<gene>
    <name evidence="8" type="ORF">AB1E22_03530</name>
</gene>
<dbReference type="Pfam" id="PF03797">
    <property type="entry name" value="Autotransporter"/>
    <property type="match status" value="1"/>
</dbReference>
<dbReference type="Pfam" id="PF12951">
    <property type="entry name" value="PATR"/>
    <property type="match status" value="1"/>
</dbReference>
<dbReference type="InterPro" id="IPR015500">
    <property type="entry name" value="Peptidase_S8_subtilisin-rel"/>
</dbReference>
<dbReference type="RefSeq" id="WP_367594112.1">
    <property type="nucleotide sequence ID" value="NZ_JBFMVT010000002.1"/>
</dbReference>